<dbReference type="EMBL" id="MU268473">
    <property type="protein sequence ID" value="KAH7904441.1"/>
    <property type="molecule type" value="Genomic_DNA"/>
</dbReference>
<dbReference type="Proteomes" id="UP000790377">
    <property type="component" value="Unassembled WGS sequence"/>
</dbReference>
<name>A0ACB7ZU25_9AGAM</name>
<protein>
    <submittedName>
        <fullName evidence="1">Uncharacterized protein</fullName>
    </submittedName>
</protein>
<organism evidence="1 2">
    <name type="scientific">Hygrophoropsis aurantiaca</name>
    <dbReference type="NCBI Taxonomy" id="72124"/>
    <lineage>
        <taxon>Eukaryota</taxon>
        <taxon>Fungi</taxon>
        <taxon>Dikarya</taxon>
        <taxon>Basidiomycota</taxon>
        <taxon>Agaricomycotina</taxon>
        <taxon>Agaricomycetes</taxon>
        <taxon>Agaricomycetidae</taxon>
        <taxon>Boletales</taxon>
        <taxon>Coniophorineae</taxon>
        <taxon>Hygrophoropsidaceae</taxon>
        <taxon>Hygrophoropsis</taxon>
    </lineage>
</organism>
<comment type="caution">
    <text evidence="1">The sequence shown here is derived from an EMBL/GenBank/DDBJ whole genome shotgun (WGS) entry which is preliminary data.</text>
</comment>
<evidence type="ECO:0000313" key="1">
    <source>
        <dbReference type="EMBL" id="KAH7904441.1"/>
    </source>
</evidence>
<evidence type="ECO:0000313" key="2">
    <source>
        <dbReference type="Proteomes" id="UP000790377"/>
    </source>
</evidence>
<sequence length="519" mass="58141">MTRLSGRRDGDAVRTTKERDRAGDKVAMPCGRQHGDAVRTNADDAVRTNVDDELATNAQTPCGRRANDHEKPGRRGKCTPGELSTPKTHPRQLRAYNKWMHQPGPKYKRYAPPCKHTRNEDNDGATRPDEATRSADETVRMSKDDETEWTTRRRDGNTVRTTKERDRAGDQVAMPCGRQDGDAVRTNADDELATNAQTPCGRRANDTRNLGDEASAPWASPAHPRRGDKLSTPKTHPRQRWQAPGEPSTPWAGRPHSRWGNRTPDEATTPQTKQPHSRQANYAGSTTQTRRSVYPELYRQPLSCTVLLSAVTALTRPEPSCNAAPRDLLMEYLQDLQAHVQLSVPGPTFCHFPDATALLDRVLPALRVSYVALFVLALCVDGVRRAVWLARTPRRHGLRWFAFEHDCTFRSNSPACAFNMKIAHPMEPVRPCKLGSSIKLRVFTDLEVSLRRRNGQTTVSVIGPGGDGQEEGPFTSVDTARVSNWPQPRVLTVIFEFRVKRKPDAYMHTHSPVYIYTPA</sequence>
<reference evidence="1" key="1">
    <citation type="journal article" date="2021" name="New Phytol.">
        <title>Evolutionary innovations through gain and loss of genes in the ectomycorrhizal Boletales.</title>
        <authorList>
            <person name="Wu G."/>
            <person name="Miyauchi S."/>
            <person name="Morin E."/>
            <person name="Kuo A."/>
            <person name="Drula E."/>
            <person name="Varga T."/>
            <person name="Kohler A."/>
            <person name="Feng B."/>
            <person name="Cao Y."/>
            <person name="Lipzen A."/>
            <person name="Daum C."/>
            <person name="Hundley H."/>
            <person name="Pangilinan J."/>
            <person name="Johnson J."/>
            <person name="Barry K."/>
            <person name="LaButti K."/>
            <person name="Ng V."/>
            <person name="Ahrendt S."/>
            <person name="Min B."/>
            <person name="Choi I.G."/>
            <person name="Park H."/>
            <person name="Plett J.M."/>
            <person name="Magnuson J."/>
            <person name="Spatafora J.W."/>
            <person name="Nagy L.G."/>
            <person name="Henrissat B."/>
            <person name="Grigoriev I.V."/>
            <person name="Yang Z.L."/>
            <person name="Xu J."/>
            <person name="Martin F.M."/>
        </authorList>
    </citation>
    <scope>NUCLEOTIDE SEQUENCE</scope>
    <source>
        <strain evidence="1">ATCC 28755</strain>
    </source>
</reference>
<proteinExistence type="predicted"/>
<gene>
    <name evidence="1" type="ORF">BJ138DRAFT_1106823</name>
</gene>
<accession>A0ACB7ZU25</accession>
<keyword evidence="2" id="KW-1185">Reference proteome</keyword>